<dbReference type="Proteomes" id="UP001228690">
    <property type="component" value="Chromosome"/>
</dbReference>
<evidence type="ECO:0000313" key="2">
    <source>
        <dbReference type="Proteomes" id="UP001228690"/>
    </source>
</evidence>
<dbReference type="RefSeq" id="WP_326927723.1">
    <property type="nucleotide sequence ID" value="NZ_CP123443.1"/>
</dbReference>
<sequence length="277" mass="32113">MAALSLFGSCDLLQQELQQPREYTVIAPEFPPGWLEQNGLVFAGWQWKLEYIGSSYEDNTSALRTEERSGSQVRIALKKQESAVLQVFPHFEGFPRELPGQEGRPLWYPAGAVLMWQSHSSDENSAVRSYQIRATWQDGFLSRVLSRLLSGGFRIRYLNVEKLRYYMAVRMEQKEQDLILNTWDYDSQYLIDQLGRLEMDWYDIRARDTVKTFGMPPGRWQALNVAKPILDCRSPCEPELVTGQHYYFEPDTGKLWQLEIQSDGEVLAIELTELTEL</sequence>
<dbReference type="EMBL" id="CP123443">
    <property type="protein sequence ID" value="WGK69539.1"/>
    <property type="molecule type" value="Genomic_DNA"/>
</dbReference>
<evidence type="ECO:0008006" key="3">
    <source>
        <dbReference type="Google" id="ProtNLM"/>
    </source>
</evidence>
<reference evidence="1 2" key="1">
    <citation type="submission" date="2023-04" db="EMBL/GenBank/DDBJ databases">
        <title>Spirochaete genome identified in red abalone sample constitutes a novel genus.</title>
        <authorList>
            <person name="Sharma S.P."/>
            <person name="Purcell C.M."/>
            <person name="Hyde J.R."/>
            <person name="Severin A.J."/>
        </authorList>
    </citation>
    <scope>NUCLEOTIDE SEQUENCE [LARGE SCALE GENOMIC DNA]</scope>
    <source>
        <strain evidence="1 2">SP-2023</strain>
    </source>
</reference>
<protein>
    <recommendedName>
        <fullName evidence="3">Lipoprotein</fullName>
    </recommendedName>
</protein>
<proteinExistence type="predicted"/>
<keyword evidence="2" id="KW-1185">Reference proteome</keyword>
<evidence type="ECO:0000313" key="1">
    <source>
        <dbReference type="EMBL" id="WGK69539.1"/>
    </source>
</evidence>
<organism evidence="1 2">
    <name type="scientific">Candidatus Haliotispira prima</name>
    <dbReference type="NCBI Taxonomy" id="3034016"/>
    <lineage>
        <taxon>Bacteria</taxon>
        <taxon>Pseudomonadati</taxon>
        <taxon>Spirochaetota</taxon>
        <taxon>Spirochaetia</taxon>
        <taxon>Spirochaetales</taxon>
        <taxon>Spirochaetaceae</taxon>
        <taxon>Candidatus Haliotispira</taxon>
    </lineage>
</organism>
<gene>
    <name evidence="1" type="ORF">P0082_01375</name>
</gene>
<accession>A0ABY8MHP3</accession>
<name>A0ABY8MHP3_9SPIO</name>